<dbReference type="InterPro" id="IPR051083">
    <property type="entry name" value="GrpII_Intron_Splice-Mob/Def"/>
</dbReference>
<keyword evidence="2" id="KW-0808">Transferase</keyword>
<dbReference type="InterPro" id="IPR025960">
    <property type="entry name" value="RVT_N"/>
</dbReference>
<dbReference type="Pfam" id="PF13655">
    <property type="entry name" value="RVT_N"/>
    <property type="match status" value="1"/>
</dbReference>
<dbReference type="PROSITE" id="PS50878">
    <property type="entry name" value="RT_POL"/>
    <property type="match status" value="1"/>
</dbReference>
<dbReference type="GO" id="GO:0003676">
    <property type="term" value="F:nucleic acid binding"/>
    <property type="evidence" value="ECO:0007669"/>
    <property type="project" value="InterPro"/>
</dbReference>
<dbReference type="CDD" id="cd00085">
    <property type="entry name" value="HNHc"/>
    <property type="match status" value="1"/>
</dbReference>
<keyword evidence="2" id="KW-0695">RNA-directed DNA polymerase</keyword>
<dbReference type="InterPro" id="IPR002711">
    <property type="entry name" value="HNH"/>
</dbReference>
<dbReference type="SMART" id="SM00507">
    <property type="entry name" value="HNHc"/>
    <property type="match status" value="1"/>
</dbReference>
<dbReference type="RefSeq" id="YP_009105313.1">
    <property type="nucleotide sequence ID" value="NC_025530.1"/>
</dbReference>
<dbReference type="Pfam" id="PF01844">
    <property type="entry name" value="HNH"/>
    <property type="match status" value="1"/>
</dbReference>
<dbReference type="InterPro" id="IPR043502">
    <property type="entry name" value="DNA/RNA_pol_sf"/>
</dbReference>
<proteinExistence type="predicted"/>
<gene>
    <name evidence="2" type="primary">orf566</name>
</gene>
<dbReference type="Gene3D" id="1.10.30.50">
    <property type="match status" value="1"/>
</dbReference>
<dbReference type="CDD" id="cd01651">
    <property type="entry name" value="RT_G2_intron"/>
    <property type="match status" value="1"/>
</dbReference>
<dbReference type="GO" id="GO:0008270">
    <property type="term" value="F:zinc ion binding"/>
    <property type="evidence" value="ECO:0007669"/>
    <property type="project" value="InterPro"/>
</dbReference>
<keyword evidence="2" id="KW-0548">Nucleotidyltransferase</keyword>
<dbReference type="AlphaFoldDB" id="A0A097KL86"/>
<dbReference type="InterPro" id="IPR000477">
    <property type="entry name" value="RT_dom"/>
</dbReference>
<evidence type="ECO:0000259" key="1">
    <source>
        <dbReference type="PROSITE" id="PS50878"/>
    </source>
</evidence>
<geneLocation type="chloroplast" evidence="2"/>
<dbReference type="SUPFAM" id="SSF56672">
    <property type="entry name" value="DNA/RNA polymerases"/>
    <property type="match status" value="1"/>
</dbReference>
<dbReference type="InterPro" id="IPR003615">
    <property type="entry name" value="HNH_nuc"/>
</dbReference>
<protein>
    <submittedName>
        <fullName evidence="2">Putative reverse transcriptase and intron maturase</fullName>
    </submittedName>
</protein>
<dbReference type="EMBL" id="KM462867">
    <property type="protein sequence ID" value="AIT93954.1"/>
    <property type="molecule type" value="Genomic_DNA"/>
</dbReference>
<dbReference type="GeneID" id="22159054"/>
<dbReference type="Pfam" id="PF08388">
    <property type="entry name" value="GIIM"/>
    <property type="match status" value="1"/>
</dbReference>
<organism evidence="2">
    <name type="scientific">Pedinomonas tuberculata</name>
    <dbReference type="NCBI Taxonomy" id="160064"/>
    <lineage>
        <taxon>Eukaryota</taxon>
        <taxon>Viridiplantae</taxon>
        <taxon>Chlorophyta</taxon>
        <taxon>core chlorophytes</taxon>
        <taxon>Pedinophyceae</taxon>
        <taxon>Pedinomonadales</taxon>
        <taxon>Pedinomonadaceae</taxon>
        <taxon>Pedinomonas</taxon>
    </lineage>
</organism>
<dbReference type="GO" id="GO:0003964">
    <property type="term" value="F:RNA-directed DNA polymerase activity"/>
    <property type="evidence" value="ECO:0007669"/>
    <property type="project" value="UniProtKB-KW"/>
</dbReference>
<keyword evidence="2" id="KW-0150">Chloroplast</keyword>
<name>A0A097KL86_9CHLO</name>
<evidence type="ECO:0000313" key="2">
    <source>
        <dbReference type="EMBL" id="AIT93954.1"/>
    </source>
</evidence>
<reference evidence="2" key="1">
    <citation type="journal article" date="2014" name="BMC Evol. Biol.">
        <title>Chloroplast phylogenomic analysis resolves deep-level relationships within the green algal class Trebouxiophyceae.</title>
        <authorList>
            <person name="Lemieux C."/>
            <person name="Otis C."/>
            <person name="Turmel M."/>
        </authorList>
    </citation>
    <scope>NUCLEOTIDE SEQUENCE</scope>
</reference>
<feature type="domain" description="Reverse transcriptase" evidence="1">
    <location>
        <begin position="104"/>
        <end position="345"/>
    </location>
</feature>
<dbReference type="Pfam" id="PF00078">
    <property type="entry name" value="RVT_1"/>
    <property type="match status" value="1"/>
</dbReference>
<dbReference type="NCBIfam" id="TIGR04416">
    <property type="entry name" value="group_II_RT_mat"/>
    <property type="match status" value="1"/>
</dbReference>
<sequence>MSTPKILKVCKTNMKISILDPAKPAQWTTVKWKLVEKRVVRLQHRISMAALEGNNRKVRNLQRLIVRSLSGRLKAVRQVAQENQGKRTAGIDGVTWTTPDEKFQAAHDLRKKTKTIPLKRLFISKKDGSTRPLGIPTLNDRAKQAIWNLAVLPAVDCKSDSFSYGFRPYRSTWDCFAQIRVTLGKRDSVKWVIDADISKMFDSIDHNWLIQHTPMEKSILKSWLKSGFFAGNEFNPTEMGTPQGGIISPTLANLTLNGLETFLNKRFPVGRRLTTEGKRTGYHRTGIHLIRYADDFLVTGRSARQLKRVQAAIQEFLSIRGLKLHECKTRIVSTTDGFNFLGWHFRKHGSHLIGKVSKESIRSHMDKIKTIIKSNMSVPAMIRSLNSQISGWTNYHRCTDNLWLTWGKMNKYLYSCLWKWACRRHGMKSKTWVFQNYWSKKENRWAFQSSPYTLQAYSARKARIRRLAASVNVFDLRNKEIIEKTWFLKHLDKLDGVRKALWKKQKGICCTCHSSLDPDQSGYVDMHHITPLHKGGSNSLKNLVLVHEHCHYSIHQLDSQKSVNKT</sequence>
<keyword evidence="2" id="KW-0934">Plastid</keyword>
<dbReference type="PANTHER" id="PTHR34047:SF8">
    <property type="entry name" value="PROTEIN YKFC"/>
    <property type="match status" value="1"/>
</dbReference>
<dbReference type="GO" id="GO:0004519">
    <property type="term" value="F:endonuclease activity"/>
    <property type="evidence" value="ECO:0007669"/>
    <property type="project" value="InterPro"/>
</dbReference>
<dbReference type="PANTHER" id="PTHR34047">
    <property type="entry name" value="NUCLEAR INTRON MATURASE 1, MITOCHONDRIAL-RELATED"/>
    <property type="match status" value="1"/>
</dbReference>
<dbReference type="InterPro" id="IPR013597">
    <property type="entry name" value="Mat_intron_G2"/>
</dbReference>
<accession>A0A097KL86</accession>
<dbReference type="InterPro" id="IPR030931">
    <property type="entry name" value="Group_II_RT_mat"/>
</dbReference>